<dbReference type="RefSeq" id="WP_015046209.1">
    <property type="nucleotide sequence ID" value="NC_018868.3"/>
</dbReference>
<dbReference type="HOGENOM" id="CLU_2810103_0_0_6"/>
<evidence type="ECO:0000313" key="2">
    <source>
        <dbReference type="Proteomes" id="UP000000466"/>
    </source>
</evidence>
<sequence length="67" mass="7450">MTEHRISPLALRKPLPAIPRTLPRNVSRGLMLALTNAKMVNQFGKEIPLTQAMIESVLSKLTKAEQV</sequence>
<organism evidence="1 2">
    <name type="scientific">Simiduia agarivorans (strain DSM 21679 / JCM 13881 / BCRC 17597 / SA1)</name>
    <dbReference type="NCBI Taxonomy" id="1117647"/>
    <lineage>
        <taxon>Bacteria</taxon>
        <taxon>Pseudomonadati</taxon>
        <taxon>Pseudomonadota</taxon>
        <taxon>Gammaproteobacteria</taxon>
        <taxon>Cellvibrionales</taxon>
        <taxon>Cellvibrionaceae</taxon>
        <taxon>Simiduia</taxon>
    </lineage>
</organism>
<dbReference type="Proteomes" id="UP000000466">
    <property type="component" value="Chromosome"/>
</dbReference>
<dbReference type="KEGG" id="saga:M5M_04145"/>
<dbReference type="AlphaFoldDB" id="K4KGD1"/>
<dbReference type="EMBL" id="CP003746">
    <property type="protein sequence ID" value="AFU98036.1"/>
    <property type="molecule type" value="Genomic_DNA"/>
</dbReference>
<keyword evidence="2" id="KW-1185">Reference proteome</keyword>
<evidence type="ECO:0000313" key="1">
    <source>
        <dbReference type="EMBL" id="AFU98036.1"/>
    </source>
</evidence>
<name>K4KGD1_SIMAS</name>
<reference evidence="1 2" key="1">
    <citation type="journal article" date="2013" name="Genome Announc.">
        <title>Complete genome sequence of Simiduia agarivorans SA1(T), a marine bacterium able to degrade a variety of polysaccharides.</title>
        <authorList>
            <person name="Lin S.Y."/>
            <person name="Shieh W.Y."/>
            <person name="Chen J.S."/>
            <person name="Tang S.L."/>
        </authorList>
    </citation>
    <scope>NUCLEOTIDE SEQUENCE [LARGE SCALE GENOMIC DNA]</scope>
    <source>
        <strain evidence="2">DSM 21679 / JCM 13881 / BCRC 17597 / SA1</strain>
    </source>
</reference>
<protein>
    <submittedName>
        <fullName evidence="1">Uncharacterized protein</fullName>
    </submittedName>
</protein>
<accession>K4KGD1</accession>
<proteinExistence type="predicted"/>
<gene>
    <name evidence="1" type="ordered locus">M5M_04145</name>
</gene>
<dbReference type="STRING" id="1117647.M5M_04145"/>